<evidence type="ECO:0000313" key="10">
    <source>
        <dbReference type="Proteomes" id="UP000000578"/>
    </source>
</evidence>
<evidence type="ECO:0000256" key="2">
    <source>
        <dbReference type="ARBA" id="ARBA00022741"/>
    </source>
</evidence>
<evidence type="ECO:0000256" key="4">
    <source>
        <dbReference type="ARBA" id="ARBA00023210"/>
    </source>
</evidence>
<feature type="domain" description="Tubulin/FtsZ GTPase" evidence="7">
    <location>
        <begin position="30"/>
        <end position="221"/>
    </location>
</feature>
<keyword evidence="2 5" id="KW-0547">Nucleotide-binding</keyword>
<accession>Q74ML8</accession>
<dbReference type="SMART" id="SM00865">
    <property type="entry name" value="Tubulin_C"/>
    <property type="match status" value="1"/>
</dbReference>
<dbReference type="Pfam" id="PF12327">
    <property type="entry name" value="FtsZ_C"/>
    <property type="match status" value="1"/>
</dbReference>
<organism evidence="9 10">
    <name type="scientific">Nanoarchaeum equitans (strain Kin4-M)</name>
    <dbReference type="NCBI Taxonomy" id="228908"/>
    <lineage>
        <taxon>Archaea</taxon>
        <taxon>Nanobdellota</taxon>
        <taxon>Candidatus Nanoarchaeia</taxon>
        <taxon>Nanoarchaeales</taxon>
        <taxon>Nanoarchaeaceae</taxon>
        <taxon>Nanoarchaeum</taxon>
    </lineage>
</organism>
<name>Q74ML8_NANEQ</name>
<evidence type="ECO:0000259" key="7">
    <source>
        <dbReference type="SMART" id="SM00864"/>
    </source>
</evidence>
<feature type="binding site" evidence="5">
    <location>
        <begin position="38"/>
        <end position="42"/>
    </location>
    <ligand>
        <name>GTP</name>
        <dbReference type="ChEBI" id="CHEBI:37565"/>
    </ligand>
</feature>
<dbReference type="PANTHER" id="PTHR30314:SF3">
    <property type="entry name" value="MITOCHONDRIAL DIVISION PROTEIN FSZA"/>
    <property type="match status" value="1"/>
</dbReference>
<dbReference type="PRINTS" id="PR00423">
    <property type="entry name" value="CELLDVISFTSZ"/>
</dbReference>
<evidence type="ECO:0000256" key="1">
    <source>
        <dbReference type="ARBA" id="ARBA00009690"/>
    </source>
</evidence>
<dbReference type="Pfam" id="PF00091">
    <property type="entry name" value="Tubulin"/>
    <property type="match status" value="1"/>
</dbReference>
<dbReference type="HAMAP" id="MF_00909">
    <property type="entry name" value="FtsZ"/>
    <property type="match status" value="1"/>
</dbReference>
<dbReference type="InterPro" id="IPR018316">
    <property type="entry name" value="Tubulin/FtsZ_2-layer-sand-dom"/>
</dbReference>
<comment type="subcellular location">
    <subcellularLocation>
        <location evidence="5">Cytoplasm</location>
    </subcellularLocation>
    <text evidence="5">Assembles at midcell at the inner surface of the cytoplasmic membrane.</text>
</comment>
<dbReference type="SUPFAM" id="SSF55307">
    <property type="entry name" value="Tubulin C-terminal domain-like"/>
    <property type="match status" value="1"/>
</dbReference>
<dbReference type="GO" id="GO:0051258">
    <property type="term" value="P:protein polymerization"/>
    <property type="evidence" value="ECO:0007669"/>
    <property type="project" value="UniProtKB-UniRule"/>
</dbReference>
<proteinExistence type="inferred from homology"/>
<keyword evidence="5" id="KW-0963">Cytoplasm</keyword>
<reference evidence="9 10" key="1">
    <citation type="journal article" date="2003" name="Proc. Natl. Acad. Sci. U.S.A.">
        <title>The genome of Nanoarchaeum equitans: insights into early archaeal evolution and derived parasitism.</title>
        <authorList>
            <person name="Waters E."/>
            <person name="Hohn M.J."/>
            <person name="Ahel I."/>
            <person name="Graham D.E."/>
            <person name="Adams M.D."/>
            <person name="Barnstead M."/>
            <person name="Beeson K.Y."/>
            <person name="Bibbs L."/>
            <person name="Bolanos R."/>
            <person name="Keller M."/>
            <person name="Kretz K."/>
            <person name="Lin X."/>
            <person name="Mathur E."/>
            <person name="Ni J."/>
            <person name="Podar M."/>
            <person name="Richardson T."/>
            <person name="Sutton G.G."/>
            <person name="Simon M."/>
            <person name="Soll D."/>
            <person name="Stetter K.O."/>
            <person name="Short J.M."/>
            <person name="Noordewier M."/>
        </authorList>
    </citation>
    <scope>NUCLEOTIDE SEQUENCE [LARGE SCALE GENOMIC DNA]</scope>
    <source>
        <strain evidence="9 10">Kin4-M</strain>
    </source>
</reference>
<dbReference type="GO" id="GO:0003924">
    <property type="term" value="F:GTPase activity"/>
    <property type="evidence" value="ECO:0007669"/>
    <property type="project" value="UniProtKB-UniRule"/>
</dbReference>
<keyword evidence="5" id="KW-0131">Cell cycle</keyword>
<keyword evidence="3 5" id="KW-0342">GTP-binding</keyword>
<dbReference type="GO" id="GO:0005525">
    <property type="term" value="F:GTP binding"/>
    <property type="evidence" value="ECO:0007669"/>
    <property type="project" value="UniProtKB-UniRule"/>
</dbReference>
<feature type="binding site" evidence="5">
    <location>
        <begin position="125"/>
        <end position="127"/>
    </location>
    <ligand>
        <name>GTP</name>
        <dbReference type="ChEBI" id="CHEBI:37565"/>
    </ligand>
</feature>
<comment type="similarity">
    <text evidence="1 5">Belongs to the FtsZ family.</text>
</comment>
<dbReference type="EMBL" id="AE017199">
    <property type="protein sequence ID" value="AAR38988.1"/>
    <property type="molecule type" value="Genomic_DNA"/>
</dbReference>
<dbReference type="HOGENOM" id="CLU_024865_0_1_2"/>
<evidence type="ECO:0000256" key="6">
    <source>
        <dbReference type="NCBIfam" id="TIGR00065"/>
    </source>
</evidence>
<dbReference type="FunFam" id="3.40.50.1440:FF:000001">
    <property type="entry name" value="Cell division protein FtsZ"/>
    <property type="match status" value="1"/>
</dbReference>
<keyword evidence="4 5" id="KW-0717">Septation</keyword>
<comment type="subunit">
    <text evidence="5">Homodimer. Polymerizes to form a dynamic ring structure in a strictly GTP-dependent manner. Interacts directly with several other division proteins.</text>
</comment>
<dbReference type="SUPFAM" id="SSF52490">
    <property type="entry name" value="Tubulin nucleotide-binding domain-like"/>
    <property type="match status" value="1"/>
</dbReference>
<evidence type="ECO:0000259" key="8">
    <source>
        <dbReference type="SMART" id="SM00865"/>
    </source>
</evidence>
<gene>
    <name evidence="5" type="primary">ftsZ</name>
    <name evidence="9" type="ordered locus">NEQ133</name>
</gene>
<feature type="domain" description="Tubulin/FtsZ 2-layer sandwich" evidence="8">
    <location>
        <begin position="223"/>
        <end position="340"/>
    </location>
</feature>
<dbReference type="GO" id="GO:0005737">
    <property type="term" value="C:cytoplasm"/>
    <property type="evidence" value="ECO:0007669"/>
    <property type="project" value="UniProtKB-SubCell"/>
</dbReference>
<dbReference type="STRING" id="228908.NEQ133"/>
<dbReference type="InterPro" id="IPR008280">
    <property type="entry name" value="Tub_FtsZ_C"/>
</dbReference>
<dbReference type="InterPro" id="IPR024757">
    <property type="entry name" value="FtsZ_C"/>
</dbReference>
<dbReference type="PANTHER" id="PTHR30314">
    <property type="entry name" value="CELL DIVISION PROTEIN FTSZ-RELATED"/>
    <property type="match status" value="1"/>
</dbReference>
<keyword evidence="10" id="KW-1185">Reference proteome</keyword>
<dbReference type="GO" id="GO:0043093">
    <property type="term" value="P:FtsZ-dependent cytokinesis"/>
    <property type="evidence" value="ECO:0007669"/>
    <property type="project" value="UniProtKB-UniRule"/>
</dbReference>
<evidence type="ECO:0000256" key="3">
    <source>
        <dbReference type="ARBA" id="ARBA00023134"/>
    </source>
</evidence>
<dbReference type="AlphaFoldDB" id="Q74ML8"/>
<feature type="binding site" evidence="5">
    <location>
        <position position="156"/>
    </location>
    <ligand>
        <name>GTP</name>
        <dbReference type="ChEBI" id="CHEBI:37565"/>
    </ligand>
</feature>
<dbReference type="Gene3D" id="3.40.50.1440">
    <property type="entry name" value="Tubulin/FtsZ, GTPase domain"/>
    <property type="match status" value="1"/>
</dbReference>
<dbReference type="InterPro" id="IPR036525">
    <property type="entry name" value="Tubulin/FtsZ_GTPase_sf"/>
</dbReference>
<feature type="binding site" evidence="5">
    <location>
        <position position="203"/>
    </location>
    <ligand>
        <name>GTP</name>
        <dbReference type="ChEBI" id="CHEBI:37565"/>
    </ligand>
</feature>
<dbReference type="NCBIfam" id="TIGR00065">
    <property type="entry name" value="ftsZ"/>
    <property type="match status" value="1"/>
</dbReference>
<dbReference type="Proteomes" id="UP000000578">
    <property type="component" value="Chromosome"/>
</dbReference>
<dbReference type="InterPro" id="IPR000158">
    <property type="entry name" value="Cell_div_FtsZ"/>
</dbReference>
<protein>
    <recommendedName>
        <fullName evidence="5 6">Cell division protein FtsZ</fullName>
    </recommendedName>
</protein>
<evidence type="ECO:0000256" key="5">
    <source>
        <dbReference type="HAMAP-Rule" id="MF_00909"/>
    </source>
</evidence>
<dbReference type="SMART" id="SM00864">
    <property type="entry name" value="Tubulin"/>
    <property type="match status" value="1"/>
</dbReference>
<dbReference type="InterPro" id="IPR003008">
    <property type="entry name" value="Tubulin_FtsZ_GTPase"/>
</dbReference>
<comment type="caution">
    <text evidence="5">Lacks conserved residue(s) required for the propagation of feature annotation.</text>
</comment>
<sequence length="355" mass="38969">MEEFIRAAQERAKMDEKQQIDEYLNRIKKKIKVIGVGGAGCNTINRLYELGLQDVELIAVNADVKDLAKIKAHKKVLIGEEVTRGLGTGRDPELGEQAARESEKVIKELLQGTDMVFITFGLGGGTGTGAGPVIADIAKQMGILTVAVVSWPFSSEGNLTLRNAQWGLARLEETTDTHIVIPNDKLLEIAPNLPIAVAFKLSDEVLANTIKKTTELILKPGQVTRDFADLKVILENGGLGMVGFGESDSENKALEAIERAINNPLLDTDVSGAKRALLHIVAGPDFKTEELNKILEYVSNKLDPEAKLLWGLWIEEEKKGKVEIMILVTELKNVPDYLKISEKRKKKDELGIDVI</sequence>
<dbReference type="CDD" id="cd02201">
    <property type="entry name" value="FtsZ_type1"/>
    <property type="match status" value="1"/>
</dbReference>
<dbReference type="KEGG" id="neq:NEQ133"/>
<evidence type="ECO:0000313" key="9">
    <source>
        <dbReference type="EMBL" id="AAR38988.1"/>
    </source>
</evidence>
<comment type="function">
    <text evidence="5">Essential cell division protein that forms a contractile ring structure (Z ring) at the future cell division site. The regulation of the ring assembly controls the timing and the location of cell division. One of the functions of the FtsZ ring is to recruit other cell division proteins to the septum to produce a new cell wall between the dividing cells. Binds GTP and shows GTPase activity.</text>
</comment>
<dbReference type="GO" id="GO:0032153">
    <property type="term" value="C:cell division site"/>
    <property type="evidence" value="ECO:0007669"/>
    <property type="project" value="UniProtKB-UniRule"/>
</dbReference>
<keyword evidence="5" id="KW-0132">Cell division</keyword>
<dbReference type="InterPro" id="IPR045061">
    <property type="entry name" value="FtsZ/CetZ"/>
</dbReference>
<dbReference type="EnsemblBacteria" id="AAR38988">
    <property type="protein sequence ID" value="AAR38988"/>
    <property type="gene ID" value="NEQ133"/>
</dbReference>
<dbReference type="PATRIC" id="fig|228908.8.peg.137"/>